<evidence type="ECO:0000313" key="1">
    <source>
        <dbReference type="EMBL" id="MBT1687444.1"/>
    </source>
</evidence>
<gene>
    <name evidence="1" type="ORF">KK078_12815</name>
</gene>
<comment type="caution">
    <text evidence="1">The sequence shown here is derived from an EMBL/GenBank/DDBJ whole genome shotgun (WGS) entry which is preliminary data.</text>
</comment>
<dbReference type="EMBL" id="JAHESC010000016">
    <property type="protein sequence ID" value="MBT1687444.1"/>
    <property type="molecule type" value="Genomic_DNA"/>
</dbReference>
<dbReference type="AlphaFoldDB" id="A0AAP2D8T7"/>
<keyword evidence="2" id="KW-1185">Reference proteome</keyword>
<sequence>MSSHHFVREGQEPALLIAGAASLQQAEPLLEWVPLVIVTEEALDHVRAWGIKIDAVVCLAAHATDIELQLLEQMPFVILPHHPGEDPIARALQHVATTRHAMVNILATPTEALFRRASDFPQLQITLLGSDARWSLSTHFEKWLPAGSRLYFRPADGQPLTINDRETIENSYQAPHDGIVRIHAGHPFWVGELM</sequence>
<evidence type="ECO:0000313" key="2">
    <source>
        <dbReference type="Proteomes" id="UP001319180"/>
    </source>
</evidence>
<protein>
    <submittedName>
        <fullName evidence="1">Uncharacterized protein</fullName>
    </submittedName>
</protein>
<accession>A0AAP2D8T7</accession>
<proteinExistence type="predicted"/>
<name>A0AAP2D8T7_9BACT</name>
<reference evidence="1 2" key="1">
    <citation type="submission" date="2021-05" db="EMBL/GenBank/DDBJ databases">
        <title>A Polyphasic approach of four new species of the genus Ohtaekwangia: Ohtaekwangia histidinii sp. nov., Ohtaekwangia cretensis sp. nov., Ohtaekwangia indiensis sp. nov., Ohtaekwangia reichenbachii sp. nov. from diverse environment.</title>
        <authorList>
            <person name="Octaviana S."/>
        </authorList>
    </citation>
    <scope>NUCLEOTIDE SEQUENCE [LARGE SCALE GENOMIC DNA]</scope>
    <source>
        <strain evidence="1 2">PWU37</strain>
    </source>
</reference>
<dbReference type="RefSeq" id="WP_254090673.1">
    <property type="nucleotide sequence ID" value="NZ_JAHESC010000016.1"/>
</dbReference>
<organism evidence="1 2">
    <name type="scientific">Dawidia soli</name>
    <dbReference type="NCBI Taxonomy" id="2782352"/>
    <lineage>
        <taxon>Bacteria</taxon>
        <taxon>Pseudomonadati</taxon>
        <taxon>Bacteroidota</taxon>
        <taxon>Cytophagia</taxon>
        <taxon>Cytophagales</taxon>
        <taxon>Chryseotaleaceae</taxon>
        <taxon>Dawidia</taxon>
    </lineage>
</organism>
<dbReference type="Proteomes" id="UP001319180">
    <property type="component" value="Unassembled WGS sequence"/>
</dbReference>